<gene>
    <name evidence="1" type="ORF">L2E82_26949</name>
</gene>
<dbReference type="EMBL" id="CM042013">
    <property type="protein sequence ID" value="KAI3736959.1"/>
    <property type="molecule type" value="Genomic_DNA"/>
</dbReference>
<reference evidence="1 2" key="2">
    <citation type="journal article" date="2022" name="Mol. Ecol. Resour.">
        <title>The genomes of chicory, endive, great burdock and yacon provide insights into Asteraceae paleo-polyploidization history and plant inulin production.</title>
        <authorList>
            <person name="Fan W."/>
            <person name="Wang S."/>
            <person name="Wang H."/>
            <person name="Wang A."/>
            <person name="Jiang F."/>
            <person name="Liu H."/>
            <person name="Zhao H."/>
            <person name="Xu D."/>
            <person name="Zhang Y."/>
        </authorList>
    </citation>
    <scope>NUCLEOTIDE SEQUENCE [LARGE SCALE GENOMIC DNA]</scope>
    <source>
        <strain evidence="2">cv. Punajuju</strain>
        <tissue evidence="1">Leaves</tissue>
    </source>
</reference>
<proteinExistence type="predicted"/>
<dbReference type="Proteomes" id="UP001055811">
    <property type="component" value="Linkage Group LG05"/>
</dbReference>
<comment type="caution">
    <text evidence="1">The sequence shown here is derived from an EMBL/GenBank/DDBJ whole genome shotgun (WGS) entry which is preliminary data.</text>
</comment>
<accession>A0ACB9CRL8</accession>
<keyword evidence="2" id="KW-1185">Reference proteome</keyword>
<organism evidence="1 2">
    <name type="scientific">Cichorium intybus</name>
    <name type="common">Chicory</name>
    <dbReference type="NCBI Taxonomy" id="13427"/>
    <lineage>
        <taxon>Eukaryota</taxon>
        <taxon>Viridiplantae</taxon>
        <taxon>Streptophyta</taxon>
        <taxon>Embryophyta</taxon>
        <taxon>Tracheophyta</taxon>
        <taxon>Spermatophyta</taxon>
        <taxon>Magnoliopsida</taxon>
        <taxon>eudicotyledons</taxon>
        <taxon>Gunneridae</taxon>
        <taxon>Pentapetalae</taxon>
        <taxon>asterids</taxon>
        <taxon>campanulids</taxon>
        <taxon>Asterales</taxon>
        <taxon>Asteraceae</taxon>
        <taxon>Cichorioideae</taxon>
        <taxon>Cichorieae</taxon>
        <taxon>Cichoriinae</taxon>
        <taxon>Cichorium</taxon>
    </lineage>
</organism>
<protein>
    <submittedName>
        <fullName evidence="1">Uncharacterized protein</fullName>
    </submittedName>
</protein>
<reference evidence="2" key="1">
    <citation type="journal article" date="2022" name="Mol. Ecol. Resour.">
        <title>The genomes of chicory, endive, great burdock and yacon provide insights into Asteraceae palaeo-polyploidization history and plant inulin production.</title>
        <authorList>
            <person name="Fan W."/>
            <person name="Wang S."/>
            <person name="Wang H."/>
            <person name="Wang A."/>
            <person name="Jiang F."/>
            <person name="Liu H."/>
            <person name="Zhao H."/>
            <person name="Xu D."/>
            <person name="Zhang Y."/>
        </authorList>
    </citation>
    <scope>NUCLEOTIDE SEQUENCE [LARGE SCALE GENOMIC DNA]</scope>
    <source>
        <strain evidence="2">cv. Punajuju</strain>
    </source>
</reference>
<name>A0ACB9CRL8_CICIN</name>
<evidence type="ECO:0000313" key="2">
    <source>
        <dbReference type="Proteomes" id="UP001055811"/>
    </source>
</evidence>
<sequence>MALTSFLGFLVSPKILGFSHVFCAESSLSEVYDKMVNPLVDDFLKGKSGMVAAMGPSGCSKTHTVFGSARDRGMVLLAVRQIFSEKEINGSKCSRARKRGKDNGFIRRRRRFIHATIEYQRSQRSSVTIHLHIIITFVTFLQVILNKLGFLRLYQFVPYTQTIIHDVQHAESLFASGMLKRSTAMTNSNIQSSRSQCIINIRSDFENIDFHLYFHTGFQSYTALLTIVDLAGVERENKTGNQGARFLESNFINNTSMVFGLCLRLTKYLRDFLEGKKRMALILTAKSSEEDYQDTPYMLRQASPFMNIKYEHSKSSNFDLPPLLGIISISLSVTSSASSKAKSLSSSEFIFREHGIKQPRTGWADGPAYVTRCPIRPGNVEIGNGYGVPGGGAYYTTGSNGNEKQDSNQSISKQNKQTPNNNTNDLPEYLKQKLKARGILKDESDNKLKNQSPELMAPSTLPPGWVSLTSGLL</sequence>
<evidence type="ECO:0000313" key="1">
    <source>
        <dbReference type="EMBL" id="KAI3736959.1"/>
    </source>
</evidence>